<dbReference type="PANTHER" id="PTHR24093:SF369">
    <property type="entry name" value="CALCIUM-TRANSPORTING ATPASE"/>
    <property type="match status" value="1"/>
</dbReference>
<dbReference type="GO" id="GO:0005388">
    <property type="term" value="F:P-type calcium transporter activity"/>
    <property type="evidence" value="ECO:0007669"/>
    <property type="project" value="TreeGrafter"/>
</dbReference>
<dbReference type="Gramene" id="PRQ37098">
    <property type="protein sequence ID" value="PRQ37098"/>
    <property type="gene ID" value="RchiOBHm_Chr4g0398821"/>
</dbReference>
<dbReference type="SUPFAM" id="SSF81660">
    <property type="entry name" value="Metal cation-transporting ATPase, ATP-binding domain N"/>
    <property type="match status" value="1"/>
</dbReference>
<gene>
    <name evidence="6" type="ORF">RchiOBHm_Chr4g0398821</name>
</gene>
<evidence type="ECO:0000313" key="7">
    <source>
        <dbReference type="Proteomes" id="UP000238479"/>
    </source>
</evidence>
<sequence length="611" mass="67091">MNHSIGLPYNPSNDLETGLKEDHVERMNRWTLAKLYLKALHRFRHTLVLKKAEEKKQAARKLLRAHTQALRAAAIFKEVADQVKGSGDYFPIEPDELARLTRSSDVDALQQYGGKEGLADLLKTDLDKGIGGDDLLKRTIKFGSNIYPPKTAMSHWTCLREALYNFTRIVLVIAFMGSVVMGILEETKKLGWHDVFSVAIAAAMFILITVLSEYIQARQFQHMIIREEIRNIKLKVIRAGRQVVVSNCDIVVGDVLPLKTGDEVPADGILIRGRSLAIDKSRVTGESKIFHKDSRNPFLRSGWKVEHGSATMLVTGVGKCTESGILRANTYSKDTENKTPLQVLLREVATFMGAVGFMGAAIVAYVVWFRDFFTGDNSNGSPEPGSTLEEVIRISTIAVAIFVVALPEMLPSAFNISRLSTMKKMKADNALVRRPAVCETMALCSDALCDKTGITLNQMTVSEAYAGEKKINFADSTSNLSPILSSLLVEGIAQNTSGSLSVLGSGDVQASGSPIDRAILHWGVKLGMNFDDIMSQSPVLQVLPFSSEKKRGGVALDLTHGRVHVHWKGAAEGVLASCTRYIGANDQVLPMDDEKVGENSFLIRNSYMVFS</sequence>
<dbReference type="InterPro" id="IPR004014">
    <property type="entry name" value="ATPase_P-typ_cation-transptr_N"/>
</dbReference>
<dbReference type="STRING" id="74649.A0A2P6QSE5"/>
<reference evidence="6 7" key="1">
    <citation type="journal article" date="2018" name="Nat. Genet.">
        <title>The Rosa genome provides new insights in the design of modern roses.</title>
        <authorList>
            <person name="Bendahmane M."/>
        </authorList>
    </citation>
    <scope>NUCLEOTIDE SEQUENCE [LARGE SCALE GENOMIC DNA]</scope>
    <source>
        <strain evidence="7">cv. Old Blush</strain>
    </source>
</reference>
<evidence type="ECO:0000313" key="6">
    <source>
        <dbReference type="EMBL" id="PRQ37098.1"/>
    </source>
</evidence>
<dbReference type="PANTHER" id="PTHR24093">
    <property type="entry name" value="CATION TRANSPORTING ATPASE"/>
    <property type="match status" value="1"/>
</dbReference>
<dbReference type="GO" id="GO:0012505">
    <property type="term" value="C:endomembrane system"/>
    <property type="evidence" value="ECO:0007669"/>
    <property type="project" value="UniProtKB-SubCell"/>
</dbReference>
<keyword evidence="6" id="KW-0378">Hydrolase</keyword>
<dbReference type="GO" id="GO:0016787">
    <property type="term" value="F:hydrolase activity"/>
    <property type="evidence" value="ECO:0007669"/>
    <property type="project" value="UniProtKB-KW"/>
</dbReference>
<dbReference type="InterPro" id="IPR008250">
    <property type="entry name" value="ATPase_P-typ_transduc_dom_A_sf"/>
</dbReference>
<keyword evidence="3" id="KW-0812">Transmembrane</keyword>
<dbReference type="Gene3D" id="2.70.150.10">
    <property type="entry name" value="Calcium-transporting ATPase, cytoplasmic transduction domain A"/>
    <property type="match status" value="1"/>
</dbReference>
<feature type="domain" description="Cation-transporting P-type ATPase N-terminal" evidence="5">
    <location>
        <begin position="112"/>
        <end position="174"/>
    </location>
</feature>
<accession>A0A2P6QSE5</accession>
<dbReference type="Proteomes" id="UP000238479">
    <property type="component" value="Chromosome 4"/>
</dbReference>
<protein>
    <submittedName>
        <fullName evidence="6">Putative calcium-transporting ATPase</fullName>
        <ecNumber evidence="6">3.6.3.8</ecNumber>
    </submittedName>
</protein>
<dbReference type="Gene3D" id="1.20.1110.10">
    <property type="entry name" value="Calcium-transporting ATPase, transmembrane domain"/>
    <property type="match status" value="1"/>
</dbReference>
<evidence type="ECO:0000259" key="4">
    <source>
        <dbReference type="Pfam" id="PF00122"/>
    </source>
</evidence>
<evidence type="ECO:0000259" key="5">
    <source>
        <dbReference type="Pfam" id="PF00690"/>
    </source>
</evidence>
<dbReference type="EMBL" id="PDCK01000042">
    <property type="protein sequence ID" value="PRQ37098.1"/>
    <property type="molecule type" value="Genomic_DNA"/>
</dbReference>
<dbReference type="SUPFAM" id="SSF81665">
    <property type="entry name" value="Calcium ATPase, transmembrane domain M"/>
    <property type="match status" value="1"/>
</dbReference>
<name>A0A2P6QSE5_ROSCH</name>
<dbReference type="Pfam" id="PF00690">
    <property type="entry name" value="Cation_ATPase_N"/>
    <property type="match status" value="1"/>
</dbReference>
<comment type="subcellular location">
    <subcellularLocation>
        <location evidence="1">Endomembrane system</location>
        <topology evidence="1">Multi-pass membrane protein</topology>
    </subcellularLocation>
</comment>
<evidence type="ECO:0000256" key="1">
    <source>
        <dbReference type="ARBA" id="ARBA00004127"/>
    </source>
</evidence>
<feature type="transmembrane region" description="Helical" evidence="3">
    <location>
        <begin position="391"/>
        <end position="416"/>
    </location>
</feature>
<feature type="transmembrane region" description="Helical" evidence="3">
    <location>
        <begin position="348"/>
        <end position="368"/>
    </location>
</feature>
<dbReference type="InterPro" id="IPR023299">
    <property type="entry name" value="ATPase_P-typ_cyto_dom_N"/>
</dbReference>
<keyword evidence="2" id="KW-0460">Magnesium</keyword>
<dbReference type="Pfam" id="PF13246">
    <property type="entry name" value="Cation_ATPase"/>
    <property type="match status" value="1"/>
</dbReference>
<dbReference type="GO" id="GO:0000166">
    <property type="term" value="F:nucleotide binding"/>
    <property type="evidence" value="ECO:0007669"/>
    <property type="project" value="InterPro"/>
</dbReference>
<dbReference type="EC" id="3.6.3.8" evidence="6"/>
<feature type="domain" description="P-type ATPase A" evidence="4">
    <location>
        <begin position="233"/>
        <end position="324"/>
    </location>
</feature>
<feature type="transmembrane region" description="Helical" evidence="3">
    <location>
        <begin position="196"/>
        <end position="215"/>
    </location>
</feature>
<evidence type="ECO:0000256" key="3">
    <source>
        <dbReference type="SAM" id="Phobius"/>
    </source>
</evidence>
<dbReference type="AlphaFoldDB" id="A0A2P6QSE5"/>
<dbReference type="Pfam" id="PF00122">
    <property type="entry name" value="E1-E2_ATPase"/>
    <property type="match status" value="1"/>
</dbReference>
<dbReference type="InterPro" id="IPR059000">
    <property type="entry name" value="ATPase_P-type_domA"/>
</dbReference>
<keyword evidence="3" id="KW-1133">Transmembrane helix</keyword>
<keyword evidence="3" id="KW-0472">Membrane</keyword>
<dbReference type="GO" id="GO:0005886">
    <property type="term" value="C:plasma membrane"/>
    <property type="evidence" value="ECO:0007669"/>
    <property type="project" value="TreeGrafter"/>
</dbReference>
<dbReference type="Gene3D" id="3.40.1110.10">
    <property type="entry name" value="Calcium-transporting ATPase, cytoplasmic domain N"/>
    <property type="match status" value="1"/>
</dbReference>
<feature type="transmembrane region" description="Helical" evidence="3">
    <location>
        <begin position="163"/>
        <end position="184"/>
    </location>
</feature>
<evidence type="ECO:0000256" key="2">
    <source>
        <dbReference type="ARBA" id="ARBA00022842"/>
    </source>
</evidence>
<keyword evidence="7" id="KW-1185">Reference proteome</keyword>
<comment type="caution">
    <text evidence="6">The sequence shown here is derived from an EMBL/GenBank/DDBJ whole genome shotgun (WGS) entry which is preliminary data.</text>
</comment>
<dbReference type="SUPFAM" id="SSF81653">
    <property type="entry name" value="Calcium ATPase, transduction domain A"/>
    <property type="match status" value="1"/>
</dbReference>
<organism evidence="6 7">
    <name type="scientific">Rosa chinensis</name>
    <name type="common">China rose</name>
    <dbReference type="NCBI Taxonomy" id="74649"/>
    <lineage>
        <taxon>Eukaryota</taxon>
        <taxon>Viridiplantae</taxon>
        <taxon>Streptophyta</taxon>
        <taxon>Embryophyta</taxon>
        <taxon>Tracheophyta</taxon>
        <taxon>Spermatophyta</taxon>
        <taxon>Magnoliopsida</taxon>
        <taxon>eudicotyledons</taxon>
        <taxon>Gunneridae</taxon>
        <taxon>Pentapetalae</taxon>
        <taxon>rosids</taxon>
        <taxon>fabids</taxon>
        <taxon>Rosales</taxon>
        <taxon>Rosaceae</taxon>
        <taxon>Rosoideae</taxon>
        <taxon>Rosoideae incertae sedis</taxon>
        <taxon>Rosa</taxon>
    </lineage>
</organism>
<dbReference type="Gene3D" id="1.20.5.170">
    <property type="match status" value="1"/>
</dbReference>
<dbReference type="InterPro" id="IPR023298">
    <property type="entry name" value="ATPase_P-typ_TM_dom_sf"/>
</dbReference>
<proteinExistence type="predicted"/>